<evidence type="ECO:0000256" key="3">
    <source>
        <dbReference type="ARBA" id="ARBA00022475"/>
    </source>
</evidence>
<dbReference type="Proteomes" id="UP000297549">
    <property type="component" value="Unassembled WGS sequence"/>
</dbReference>
<keyword evidence="3" id="KW-1003">Cell membrane</keyword>
<feature type="compositionally biased region" description="Basic and acidic residues" evidence="7">
    <location>
        <begin position="173"/>
        <end position="184"/>
    </location>
</feature>
<evidence type="ECO:0000256" key="4">
    <source>
        <dbReference type="ARBA" id="ARBA00022692"/>
    </source>
</evidence>
<feature type="region of interest" description="Disordered" evidence="7">
    <location>
        <begin position="164"/>
        <end position="184"/>
    </location>
</feature>
<dbReference type="EMBL" id="SRLC01000002">
    <property type="protein sequence ID" value="TGE21844.1"/>
    <property type="molecule type" value="Genomic_DNA"/>
</dbReference>
<evidence type="ECO:0000259" key="9">
    <source>
        <dbReference type="Pfam" id="PF04239"/>
    </source>
</evidence>
<proteinExistence type="inferred from homology"/>
<comment type="subcellular location">
    <subcellularLocation>
        <location evidence="1">Cell membrane</location>
        <topology evidence="1">Multi-pass membrane protein</topology>
    </subcellularLocation>
</comment>
<dbReference type="AlphaFoldDB" id="A0A4Z0PX39"/>
<evidence type="ECO:0000313" key="10">
    <source>
        <dbReference type="EMBL" id="TGE21844.1"/>
    </source>
</evidence>
<keyword evidence="11" id="KW-1185">Reference proteome</keyword>
<evidence type="ECO:0000256" key="6">
    <source>
        <dbReference type="ARBA" id="ARBA00023136"/>
    </source>
</evidence>
<sequence>MDDFWNTLLGLDATSDSITAGQMCARAVVVFLASLGLLRLAGKRTLGSSSAFNMVLKIMLGAVLSRAIVAASPFGATLLASAVLVLLHRLLAYAAYHSELIGRLIKGSPVLLVQDGQYCHDNMRRASITENDLLEGLRHSGHSASLAGIDRVYLERNGHISVIKSKPKPTATKRPEPSIENRPR</sequence>
<evidence type="ECO:0000256" key="8">
    <source>
        <dbReference type="SAM" id="Phobius"/>
    </source>
</evidence>
<dbReference type="GO" id="GO:0005886">
    <property type="term" value="C:plasma membrane"/>
    <property type="evidence" value="ECO:0007669"/>
    <property type="project" value="UniProtKB-SubCell"/>
</dbReference>
<evidence type="ECO:0000256" key="2">
    <source>
        <dbReference type="ARBA" id="ARBA00006448"/>
    </source>
</evidence>
<accession>A0A4Z0PX39</accession>
<evidence type="ECO:0000313" key="11">
    <source>
        <dbReference type="Proteomes" id="UP000297549"/>
    </source>
</evidence>
<evidence type="ECO:0000256" key="1">
    <source>
        <dbReference type="ARBA" id="ARBA00004651"/>
    </source>
</evidence>
<name>A0A4Z0PX39_9BACT</name>
<evidence type="ECO:0000256" key="7">
    <source>
        <dbReference type="SAM" id="MobiDB-lite"/>
    </source>
</evidence>
<keyword evidence="4 8" id="KW-0812">Transmembrane</keyword>
<reference evidence="10 11" key="1">
    <citation type="submission" date="2019-04" db="EMBL/GenBank/DDBJ databases">
        <authorList>
            <person name="Feng G."/>
            <person name="Zhang J."/>
            <person name="Zhu H."/>
        </authorList>
    </citation>
    <scope>NUCLEOTIDE SEQUENCE [LARGE SCALE GENOMIC DNA]</scope>
    <source>
        <strain evidence="10 11">JCM 31653</strain>
    </source>
</reference>
<keyword evidence="5 8" id="KW-1133">Transmembrane helix</keyword>
<comment type="caution">
    <text evidence="10">The sequence shown here is derived from an EMBL/GenBank/DDBJ whole genome shotgun (WGS) entry which is preliminary data.</text>
</comment>
<dbReference type="PANTHER" id="PTHR34582:SF6">
    <property type="entry name" value="UPF0702 TRANSMEMBRANE PROTEIN YCAP"/>
    <property type="match status" value="1"/>
</dbReference>
<dbReference type="Gene3D" id="3.30.240.20">
    <property type="entry name" value="bsu07140 like domains"/>
    <property type="match status" value="1"/>
</dbReference>
<evidence type="ECO:0000256" key="5">
    <source>
        <dbReference type="ARBA" id="ARBA00022989"/>
    </source>
</evidence>
<dbReference type="Pfam" id="PF04239">
    <property type="entry name" value="DUF421"/>
    <property type="match status" value="1"/>
</dbReference>
<dbReference type="RefSeq" id="WP_135464389.1">
    <property type="nucleotide sequence ID" value="NZ_SRLC01000002.1"/>
</dbReference>
<feature type="domain" description="YetF C-terminal" evidence="9">
    <location>
        <begin position="97"/>
        <end position="167"/>
    </location>
</feature>
<feature type="transmembrane region" description="Helical" evidence="8">
    <location>
        <begin position="20"/>
        <end position="38"/>
    </location>
</feature>
<protein>
    <submittedName>
        <fullName evidence="10">DUF421 domain-containing protein</fullName>
    </submittedName>
</protein>
<dbReference type="PANTHER" id="PTHR34582">
    <property type="entry name" value="UPF0702 TRANSMEMBRANE PROTEIN YCAP"/>
    <property type="match status" value="1"/>
</dbReference>
<dbReference type="OrthoDB" id="9793799at2"/>
<dbReference type="InterPro" id="IPR007353">
    <property type="entry name" value="DUF421"/>
</dbReference>
<comment type="similarity">
    <text evidence="2">Belongs to the UPF0702 family.</text>
</comment>
<gene>
    <name evidence="10" type="ORF">E5K00_16385</name>
</gene>
<dbReference type="InterPro" id="IPR023090">
    <property type="entry name" value="UPF0702_alpha/beta_dom_sf"/>
</dbReference>
<organism evidence="10 11">
    <name type="scientific">Hymenobacter aquaticus</name>
    <dbReference type="NCBI Taxonomy" id="1867101"/>
    <lineage>
        <taxon>Bacteria</taxon>
        <taxon>Pseudomonadati</taxon>
        <taxon>Bacteroidota</taxon>
        <taxon>Cytophagia</taxon>
        <taxon>Cytophagales</taxon>
        <taxon>Hymenobacteraceae</taxon>
        <taxon>Hymenobacter</taxon>
    </lineage>
</organism>
<feature type="transmembrane region" description="Helical" evidence="8">
    <location>
        <begin position="74"/>
        <end position="96"/>
    </location>
</feature>
<keyword evidence="6 8" id="KW-0472">Membrane</keyword>